<gene>
    <name evidence="10" type="primary">grxD</name>
    <name evidence="10" type="ORF">ROJ8625_01260</name>
</gene>
<dbReference type="InterPro" id="IPR002109">
    <property type="entry name" value="Glutaredoxin"/>
</dbReference>
<dbReference type="PANTHER" id="PTHR10293">
    <property type="entry name" value="GLUTAREDOXIN FAMILY MEMBER"/>
    <property type="match status" value="1"/>
</dbReference>
<dbReference type="GO" id="GO:0046872">
    <property type="term" value="F:metal ion binding"/>
    <property type="evidence" value="ECO:0007669"/>
    <property type="project" value="UniProtKB-KW"/>
</dbReference>
<organism evidence="10 11">
    <name type="scientific">Roseivivax jejudonensis</name>
    <dbReference type="NCBI Taxonomy" id="1529041"/>
    <lineage>
        <taxon>Bacteria</taxon>
        <taxon>Pseudomonadati</taxon>
        <taxon>Pseudomonadota</taxon>
        <taxon>Alphaproteobacteria</taxon>
        <taxon>Rhodobacterales</taxon>
        <taxon>Roseobacteraceae</taxon>
        <taxon>Roseivivax</taxon>
    </lineage>
</organism>
<reference evidence="10 11" key="1">
    <citation type="submission" date="2017-03" db="EMBL/GenBank/DDBJ databases">
        <authorList>
            <person name="Afonso C.L."/>
            <person name="Miller P.J."/>
            <person name="Scott M.A."/>
            <person name="Spackman E."/>
            <person name="Goraichik I."/>
            <person name="Dimitrov K.M."/>
            <person name="Suarez D.L."/>
            <person name="Swayne D.E."/>
        </authorList>
    </citation>
    <scope>NUCLEOTIDE SEQUENCE [LARGE SCALE GENOMIC DNA]</scope>
    <source>
        <strain evidence="10 11">CECT 8625</strain>
    </source>
</reference>
<dbReference type="Proteomes" id="UP000193570">
    <property type="component" value="Unassembled WGS sequence"/>
</dbReference>
<dbReference type="FunFam" id="3.40.30.10:FF:000005">
    <property type="entry name" value="Glutaredoxin 5"/>
    <property type="match status" value="1"/>
</dbReference>
<dbReference type="CDD" id="cd03028">
    <property type="entry name" value="GRX_PICOT_like"/>
    <property type="match status" value="1"/>
</dbReference>
<evidence type="ECO:0000256" key="6">
    <source>
        <dbReference type="ARBA" id="ARBA00023284"/>
    </source>
</evidence>
<keyword evidence="5 8" id="KW-0411">Iron-sulfur</keyword>
<evidence type="ECO:0000256" key="3">
    <source>
        <dbReference type="ARBA" id="ARBA00022723"/>
    </source>
</evidence>
<evidence type="ECO:0000259" key="9">
    <source>
        <dbReference type="Pfam" id="PF00462"/>
    </source>
</evidence>
<sequence length="122" mass="13494">MTTTDAHSRIEETVKANDVVLYMKGTKTMPQCGFSSRVAGVLNYMGVEYADVNVLADETIRQGIKDYSDWPTIPQLYVKGEFVGGCDIITEMTLSGELDQLFEKEGVAYDKDAAEKIREANG</sequence>
<dbReference type="InterPro" id="IPR004480">
    <property type="entry name" value="Monothiol_GRX-rel"/>
</dbReference>
<feature type="binding site" evidence="8">
    <location>
        <position position="32"/>
    </location>
    <ligand>
        <name>[2Fe-2S] cluster</name>
        <dbReference type="ChEBI" id="CHEBI:190135"/>
        <note>ligand shared between dimeric partners</note>
    </ligand>
</feature>
<evidence type="ECO:0000256" key="1">
    <source>
        <dbReference type="ARBA" id="ARBA00009630"/>
    </source>
</evidence>
<evidence type="ECO:0000256" key="7">
    <source>
        <dbReference type="PIRNR" id="PIRNR005894"/>
    </source>
</evidence>
<evidence type="ECO:0000256" key="8">
    <source>
        <dbReference type="PIRSR" id="PIRSR005894-2"/>
    </source>
</evidence>
<keyword evidence="11" id="KW-1185">Reference proteome</keyword>
<dbReference type="NCBIfam" id="TIGR00365">
    <property type="entry name" value="Grx4 family monothiol glutaredoxin"/>
    <property type="match status" value="1"/>
</dbReference>
<evidence type="ECO:0000256" key="4">
    <source>
        <dbReference type="ARBA" id="ARBA00023004"/>
    </source>
</evidence>
<dbReference type="Gene3D" id="3.40.30.10">
    <property type="entry name" value="Glutaredoxin"/>
    <property type="match status" value="1"/>
</dbReference>
<name>A0A1X6YS99_9RHOB</name>
<dbReference type="InterPro" id="IPR014434">
    <property type="entry name" value="Monothiol_GRX"/>
</dbReference>
<dbReference type="SUPFAM" id="SSF52833">
    <property type="entry name" value="Thioredoxin-like"/>
    <property type="match status" value="1"/>
</dbReference>
<dbReference type="PROSITE" id="PS51354">
    <property type="entry name" value="GLUTAREDOXIN_2"/>
    <property type="match status" value="1"/>
</dbReference>
<evidence type="ECO:0000256" key="5">
    <source>
        <dbReference type="ARBA" id="ARBA00023014"/>
    </source>
</evidence>
<protein>
    <recommendedName>
        <fullName evidence="7">Glutaredoxin</fullName>
    </recommendedName>
</protein>
<dbReference type="PIRSF" id="PIRSF005894">
    <property type="entry name" value="Monothiol_GRX"/>
    <property type="match status" value="1"/>
</dbReference>
<comment type="similarity">
    <text evidence="1 7">Belongs to the glutaredoxin family. Monothiol subfamily.</text>
</comment>
<dbReference type="RefSeq" id="WP_085791012.1">
    <property type="nucleotide sequence ID" value="NZ_FWFK01000002.1"/>
</dbReference>
<accession>A0A1X6YS99</accession>
<keyword evidence="3 8" id="KW-0479">Metal-binding</keyword>
<dbReference type="PANTHER" id="PTHR10293:SF72">
    <property type="entry name" value="MONOTHIOL GLUTAREDOXIN-S14, CHLOROPLASTIC"/>
    <property type="match status" value="1"/>
</dbReference>
<keyword evidence="4 8" id="KW-0408">Iron</keyword>
<dbReference type="InterPro" id="IPR033658">
    <property type="entry name" value="GRX_PICOT-like"/>
</dbReference>
<dbReference type="OrthoDB" id="9804115at2"/>
<dbReference type="GO" id="GO:0051537">
    <property type="term" value="F:2 iron, 2 sulfur cluster binding"/>
    <property type="evidence" value="ECO:0007669"/>
    <property type="project" value="UniProtKB-KW"/>
</dbReference>
<dbReference type="GO" id="GO:0015036">
    <property type="term" value="F:disulfide oxidoreductase activity"/>
    <property type="evidence" value="ECO:0007669"/>
    <property type="project" value="InterPro"/>
</dbReference>
<evidence type="ECO:0000256" key="2">
    <source>
        <dbReference type="ARBA" id="ARBA00022714"/>
    </source>
</evidence>
<dbReference type="InterPro" id="IPR036249">
    <property type="entry name" value="Thioredoxin-like_sf"/>
</dbReference>
<keyword evidence="2 8" id="KW-0001">2Fe-2S</keyword>
<dbReference type="EMBL" id="FWFK01000002">
    <property type="protein sequence ID" value="SLN29271.1"/>
    <property type="molecule type" value="Genomic_DNA"/>
</dbReference>
<dbReference type="Pfam" id="PF00462">
    <property type="entry name" value="Glutaredoxin"/>
    <property type="match status" value="1"/>
</dbReference>
<proteinExistence type="inferred from homology"/>
<feature type="domain" description="Glutaredoxin" evidence="9">
    <location>
        <begin position="19"/>
        <end position="83"/>
    </location>
</feature>
<keyword evidence="6" id="KW-0676">Redox-active center</keyword>
<evidence type="ECO:0000313" key="11">
    <source>
        <dbReference type="Proteomes" id="UP000193570"/>
    </source>
</evidence>
<evidence type="ECO:0000313" key="10">
    <source>
        <dbReference type="EMBL" id="SLN29271.1"/>
    </source>
</evidence>
<dbReference type="AlphaFoldDB" id="A0A1X6YS99"/>